<dbReference type="InterPro" id="IPR006665">
    <property type="entry name" value="OmpA-like"/>
</dbReference>
<dbReference type="PROSITE" id="PS51123">
    <property type="entry name" value="OMPA_2"/>
    <property type="match status" value="1"/>
</dbReference>
<dbReference type="InterPro" id="IPR027417">
    <property type="entry name" value="P-loop_NTPase"/>
</dbReference>
<dbReference type="NCBIfam" id="TIGR03348">
    <property type="entry name" value="VI_IcmF"/>
    <property type="match status" value="1"/>
</dbReference>
<dbReference type="PANTHER" id="PTHR36153">
    <property type="entry name" value="INNER MEMBRANE PROTEIN-RELATED"/>
    <property type="match status" value="1"/>
</dbReference>
<dbReference type="InterPro" id="IPR036737">
    <property type="entry name" value="OmpA-like_sf"/>
</dbReference>
<evidence type="ECO:0000313" key="6">
    <source>
        <dbReference type="EMBL" id="MEL0616338.1"/>
    </source>
</evidence>
<feature type="transmembrane region" description="Helical" evidence="4">
    <location>
        <begin position="47"/>
        <end position="66"/>
    </location>
</feature>
<evidence type="ECO:0000256" key="4">
    <source>
        <dbReference type="SAM" id="Phobius"/>
    </source>
</evidence>
<dbReference type="PANTHER" id="PTHR36153:SF1">
    <property type="entry name" value="TYPE VI SECRETION SYSTEM COMPONENT TSSM1"/>
    <property type="match status" value="1"/>
</dbReference>
<evidence type="ECO:0000256" key="2">
    <source>
        <dbReference type="ARBA" id="ARBA00023136"/>
    </source>
</evidence>
<dbReference type="RefSeq" id="WP_341542074.1">
    <property type="nucleotide sequence ID" value="NZ_JBAKAP010000005.1"/>
</dbReference>
<proteinExistence type="predicted"/>
<sequence length="830" mass="92696">MNKFKLHVLKYYLLKYRPYWLGVLFFLGIFVVWGAGVGLGFSSLDSLLVGILAFLVASALYLLLLYRGVGERKDVESLLIQNADDAVLSAAPQDREEVSLLRERLLAALDRMRKSASEKRGGWFTRQGDLLYTLPWYLVIGQPAVGKSTLVSRSGLDFPFAERESARVAGIGGTRHCDWFFSSEAVLLDTAGRYVSSEEEVGKWRAFLDMLRRYRPRQPLNGLIVAVSIDEVLQNRHDVEALAHQLRERIQESYERLGAALPIYLVFTKSDHIPGFREFHAQLAPAQRDEVLGMSFPHQGYAEADWRTRFSEAMTRLVARCAGTGERCLFEGDIVRTREAPAAVEFPRELEALAPHLTDFVTELLKVNPYQAAPLLRGFYFTSALSEGQASTAAHGRNVASRFAVTERHAPGHQDGKPLFVSGLFSRVLLPDQHLVGLYGGANLQRRRQLRWVWLALALAGAMCLAWAVSFTANTRELGALDQALDAAYEEDAGEPDAYAQWATLDALRDSAARYDARHHEHGVPWSLGFGLYEGETLEPELRDVYFGQLRQTMLVPIASNLNQSLFMLPTISVHDREDGPRETDIHVPGVEDHAQPRDNSAQALADFGNNTLKTYLSLSRTPREDIEADWLRSEMPVYWYPAITQGEDVPRDSRDLEYASRQVNFYAEQVVRPDVPRLEDNTFLVSSSRNYIDGLLDRSLSTVETITLESDTLFAFGRADYSGLQGEGQRQLNAIAERLSNTPNLGRITITGHADPIGSAVVNRQLSLQRAETVRTYLVGKGLPGELIGAEGAGSDRPLVKCDGQMSRAERIACLAPNRRVEIEVRALN</sequence>
<organism evidence="6 7">
    <name type="scientific">Cobetia marina</name>
    <name type="common">Deleya marina</name>
    <dbReference type="NCBI Taxonomy" id="28258"/>
    <lineage>
        <taxon>Bacteria</taxon>
        <taxon>Pseudomonadati</taxon>
        <taxon>Pseudomonadota</taxon>
        <taxon>Gammaproteobacteria</taxon>
        <taxon>Oceanospirillales</taxon>
        <taxon>Halomonadaceae</taxon>
        <taxon>Cobetia</taxon>
    </lineage>
</organism>
<gene>
    <name evidence="6" type="primary">tssM</name>
    <name evidence="6" type="ORF">V6243_05790</name>
</gene>
<keyword evidence="2 3" id="KW-0472">Membrane</keyword>
<protein>
    <submittedName>
        <fullName evidence="6">Type VI secretion system membrane subunit TssM</fullName>
    </submittedName>
</protein>
<dbReference type="PRINTS" id="PR01021">
    <property type="entry name" value="OMPADOMAIN"/>
</dbReference>
<dbReference type="Proteomes" id="UP001378242">
    <property type="component" value="Unassembled WGS sequence"/>
</dbReference>
<dbReference type="Gene3D" id="3.30.1330.60">
    <property type="entry name" value="OmpA-like domain"/>
    <property type="match status" value="1"/>
</dbReference>
<evidence type="ECO:0000259" key="5">
    <source>
        <dbReference type="PROSITE" id="PS51123"/>
    </source>
</evidence>
<comment type="subcellular location">
    <subcellularLocation>
        <location evidence="1">Membrane</location>
    </subcellularLocation>
</comment>
<dbReference type="InterPro" id="IPR025743">
    <property type="entry name" value="TssM1_N"/>
</dbReference>
<feature type="domain" description="OmpA-like" evidence="5">
    <location>
        <begin position="702"/>
        <end position="830"/>
    </location>
</feature>
<feature type="transmembrane region" description="Helical" evidence="4">
    <location>
        <begin position="20"/>
        <end position="41"/>
    </location>
</feature>
<evidence type="ECO:0000256" key="3">
    <source>
        <dbReference type="PROSITE-ProRule" id="PRU00473"/>
    </source>
</evidence>
<reference evidence="6 7" key="1">
    <citation type="submission" date="2024-02" db="EMBL/GenBank/DDBJ databases">
        <title>Bacteria isolated from the canopy kelp, Nereocystis luetkeana.</title>
        <authorList>
            <person name="Pfister C.A."/>
            <person name="Younker I.T."/>
            <person name="Light S.H."/>
        </authorList>
    </citation>
    <scope>NUCLEOTIDE SEQUENCE [LARGE SCALE GENOMIC DNA]</scope>
    <source>
        <strain evidence="6 7">TI.5.07</strain>
    </source>
</reference>
<evidence type="ECO:0000256" key="1">
    <source>
        <dbReference type="ARBA" id="ARBA00004370"/>
    </source>
</evidence>
<dbReference type="InterPro" id="IPR009612">
    <property type="entry name" value="IcmF-rel"/>
</dbReference>
<keyword evidence="4" id="KW-0812">Transmembrane</keyword>
<dbReference type="Pfam" id="PF06761">
    <property type="entry name" value="IcmF-related"/>
    <property type="match status" value="1"/>
</dbReference>
<dbReference type="Gene3D" id="3.40.50.300">
    <property type="entry name" value="P-loop containing nucleotide triphosphate hydrolases"/>
    <property type="match status" value="1"/>
</dbReference>
<dbReference type="SUPFAM" id="SSF52540">
    <property type="entry name" value="P-loop containing nucleoside triphosphate hydrolases"/>
    <property type="match status" value="1"/>
</dbReference>
<dbReference type="InterPro" id="IPR017731">
    <property type="entry name" value="TssM1-like"/>
</dbReference>
<keyword evidence="7" id="KW-1185">Reference proteome</keyword>
<feature type="transmembrane region" description="Helical" evidence="4">
    <location>
        <begin position="452"/>
        <end position="473"/>
    </location>
</feature>
<dbReference type="EMBL" id="JBAKAP010000005">
    <property type="protein sequence ID" value="MEL0616338.1"/>
    <property type="molecule type" value="Genomic_DNA"/>
</dbReference>
<dbReference type="InterPro" id="IPR006664">
    <property type="entry name" value="OMP_bac"/>
</dbReference>
<dbReference type="Pfam" id="PF00691">
    <property type="entry name" value="OmpA"/>
    <property type="match status" value="1"/>
</dbReference>
<dbReference type="InterPro" id="IPR053156">
    <property type="entry name" value="T6SS_TssM-like"/>
</dbReference>
<dbReference type="Pfam" id="PF14331">
    <property type="entry name" value="IcmF-related_N"/>
    <property type="match status" value="1"/>
</dbReference>
<dbReference type="SUPFAM" id="SSF103088">
    <property type="entry name" value="OmpA-like"/>
    <property type="match status" value="1"/>
</dbReference>
<accession>A0ABU9GCZ5</accession>
<dbReference type="CDD" id="cd07185">
    <property type="entry name" value="OmpA_C-like"/>
    <property type="match status" value="1"/>
</dbReference>
<keyword evidence="4" id="KW-1133">Transmembrane helix</keyword>
<comment type="caution">
    <text evidence="6">The sequence shown here is derived from an EMBL/GenBank/DDBJ whole genome shotgun (WGS) entry which is preliminary data.</text>
</comment>
<name>A0ABU9GCZ5_COBMA</name>
<evidence type="ECO:0000313" key="7">
    <source>
        <dbReference type="Proteomes" id="UP001378242"/>
    </source>
</evidence>